<protein>
    <submittedName>
        <fullName evidence="1">Uncharacterized protein</fullName>
    </submittedName>
</protein>
<evidence type="ECO:0000313" key="2">
    <source>
        <dbReference type="Proteomes" id="UP000000748"/>
    </source>
</evidence>
<dbReference type="EMBL" id="CU928162">
    <property type="protein sequence ID" value="CAR09581.1"/>
    <property type="molecule type" value="Genomic_DNA"/>
</dbReference>
<dbReference type="Proteomes" id="UP000000748">
    <property type="component" value="Chromosome"/>
</dbReference>
<dbReference type="HOGENOM" id="CLU_080954_1_0_6"/>
<sequence>MSSPEKSEDDRRAGMNVSFTEQVQRNMPQWANEPLRAWNAAEFAAMSDFITEHYWTGQGSINVFRIVGTDHPQYAGMSWLELLERGKRMDINIPLVEKNPGYYTQAEQLHAGMSFVSTDGIHWYVSADGNHRSCLARFLFHLQGEERTQLHNVAQSIYHADRAFWSACREIHNLADVLSRHGVYLRLQTRRQCVSREDLACWKVDRFSTEAQLTVDDGRAGGHASAVYKVLLLSAEDAWREVRKLQNRAEALSASPETDIPRSWWLRLLQRGRGHE</sequence>
<proteinExistence type="predicted"/>
<dbReference type="KEGG" id="ecq:ECED1_3575"/>
<accession>B7MZR3</accession>
<evidence type="ECO:0000313" key="1">
    <source>
        <dbReference type="EMBL" id="CAR09581.1"/>
    </source>
</evidence>
<gene>
    <name evidence="1" type="ordered locus">ECED1_3575</name>
</gene>
<organism evidence="1 2">
    <name type="scientific">Escherichia coli O81 (strain ED1a)</name>
    <dbReference type="NCBI Taxonomy" id="585397"/>
    <lineage>
        <taxon>Bacteria</taxon>
        <taxon>Pseudomonadati</taxon>
        <taxon>Pseudomonadota</taxon>
        <taxon>Gammaproteobacteria</taxon>
        <taxon>Enterobacterales</taxon>
        <taxon>Enterobacteriaceae</taxon>
        <taxon>Escherichia</taxon>
    </lineage>
</organism>
<dbReference type="AlphaFoldDB" id="B7MZR3"/>
<name>B7MZR3_ECO81</name>
<reference evidence="2" key="1">
    <citation type="journal article" date="2009" name="PLoS Genet.">
        <title>Organised genome dynamics in the Escherichia coli species results in highly diverse adaptive paths.</title>
        <authorList>
            <person name="Touchon M."/>
            <person name="Hoede C."/>
            <person name="Tenaillon O."/>
            <person name="Barbe V."/>
            <person name="Baeriswyl S."/>
            <person name="Bidet P."/>
            <person name="Bingen E."/>
            <person name="Bonacorsi S."/>
            <person name="Bouchier C."/>
            <person name="Bouvet O."/>
            <person name="Calteau A."/>
            <person name="Chiapello H."/>
            <person name="Clermont O."/>
            <person name="Cruveiller S."/>
            <person name="Danchin A."/>
            <person name="Diard M."/>
            <person name="Dossat C."/>
            <person name="Karoui M.E."/>
            <person name="Frapy E."/>
            <person name="Garry L."/>
            <person name="Ghigo J.M."/>
            <person name="Gilles A.M."/>
            <person name="Johnson J."/>
            <person name="Le Bouguenec C."/>
            <person name="Lescat M."/>
            <person name="Mangenot S."/>
            <person name="Martinez-Jehanne V."/>
            <person name="Matic I."/>
            <person name="Nassif X."/>
            <person name="Oztas S."/>
            <person name="Petit M.A."/>
            <person name="Pichon C."/>
            <person name="Rouy Z."/>
            <person name="Ruf C.S."/>
            <person name="Schneider D."/>
            <person name="Tourret J."/>
            <person name="Vacherie B."/>
            <person name="Vallenet D."/>
            <person name="Medigue C."/>
            <person name="Rocha E.P.C."/>
            <person name="Denamur E."/>
        </authorList>
    </citation>
    <scope>NUCLEOTIDE SEQUENCE [LARGE SCALE GENOMIC DNA]</scope>
    <source>
        <strain evidence="2">ED1a</strain>
    </source>
</reference>